<keyword evidence="3" id="KW-1185">Reference proteome</keyword>
<evidence type="ECO:0000313" key="2">
    <source>
        <dbReference type="EMBL" id="TNN63599.1"/>
    </source>
</evidence>
<dbReference type="EMBL" id="SRLO01000269">
    <property type="protein sequence ID" value="TNN63599.1"/>
    <property type="molecule type" value="Genomic_DNA"/>
</dbReference>
<name>A0A4Z2HCP5_9TELE</name>
<protein>
    <submittedName>
        <fullName evidence="2">Uncharacterized protein</fullName>
    </submittedName>
</protein>
<dbReference type="AlphaFoldDB" id="A0A4Z2HCP5"/>
<organism evidence="2 3">
    <name type="scientific">Liparis tanakae</name>
    <name type="common">Tanaka's snailfish</name>
    <dbReference type="NCBI Taxonomy" id="230148"/>
    <lineage>
        <taxon>Eukaryota</taxon>
        <taxon>Metazoa</taxon>
        <taxon>Chordata</taxon>
        <taxon>Craniata</taxon>
        <taxon>Vertebrata</taxon>
        <taxon>Euteleostomi</taxon>
        <taxon>Actinopterygii</taxon>
        <taxon>Neopterygii</taxon>
        <taxon>Teleostei</taxon>
        <taxon>Neoteleostei</taxon>
        <taxon>Acanthomorphata</taxon>
        <taxon>Eupercaria</taxon>
        <taxon>Perciformes</taxon>
        <taxon>Cottioidei</taxon>
        <taxon>Cottales</taxon>
        <taxon>Liparidae</taxon>
        <taxon>Liparis</taxon>
    </lineage>
</organism>
<dbReference type="Proteomes" id="UP000314294">
    <property type="component" value="Unassembled WGS sequence"/>
</dbReference>
<accession>A0A4Z2HCP5</accession>
<reference evidence="2 3" key="1">
    <citation type="submission" date="2019-03" db="EMBL/GenBank/DDBJ databases">
        <title>First draft genome of Liparis tanakae, snailfish: a comprehensive survey of snailfish specific genes.</title>
        <authorList>
            <person name="Kim W."/>
            <person name="Song I."/>
            <person name="Jeong J.-H."/>
            <person name="Kim D."/>
            <person name="Kim S."/>
            <person name="Ryu S."/>
            <person name="Song J.Y."/>
            <person name="Lee S.K."/>
        </authorList>
    </citation>
    <scope>NUCLEOTIDE SEQUENCE [LARGE SCALE GENOMIC DNA]</scope>
    <source>
        <tissue evidence="2">Muscle</tissue>
    </source>
</reference>
<evidence type="ECO:0000313" key="3">
    <source>
        <dbReference type="Proteomes" id="UP000314294"/>
    </source>
</evidence>
<gene>
    <name evidence="2" type="ORF">EYF80_026135</name>
</gene>
<evidence type="ECO:0000256" key="1">
    <source>
        <dbReference type="SAM" id="MobiDB-lite"/>
    </source>
</evidence>
<comment type="caution">
    <text evidence="2">The sequence shown here is derived from an EMBL/GenBank/DDBJ whole genome shotgun (WGS) entry which is preliminary data.</text>
</comment>
<feature type="region of interest" description="Disordered" evidence="1">
    <location>
        <begin position="110"/>
        <end position="143"/>
    </location>
</feature>
<sequence>METAGVLAEADVIVGLASQRETSFWPESQEMRPAVYTCWHCCASFALNEERSVSVSTSPKNIFAAELRLSLDVISWQERKKINNSGPIAVWLCDVCDVCRVCRPVAPYERRARQPKRPDEKQEEAEERKEKRRRVTGEDITPPAWVTPRNSAFVSQELTDGLIHQAAEGRGLKRIVALHEGTLSLTEEMISATWFHTEVSQPLPPGSRFFLLVLRWSLGVAGERLTSVRTQPGPPVVSC</sequence>
<feature type="compositionally biased region" description="Basic and acidic residues" evidence="1">
    <location>
        <begin position="110"/>
        <end position="120"/>
    </location>
</feature>
<proteinExistence type="predicted"/>